<dbReference type="Gene3D" id="3.30.870.10">
    <property type="entry name" value="Endonuclease Chain A"/>
    <property type="match status" value="2"/>
</dbReference>
<keyword evidence="15" id="KW-1185">Reference proteome</keyword>
<feature type="active site" description="Proton donor/acceptor" evidence="9">
    <location>
        <position position="488"/>
    </location>
</feature>
<evidence type="ECO:0000256" key="1">
    <source>
        <dbReference type="ARBA" id="ARBA00004123"/>
    </source>
</evidence>
<dbReference type="InterPro" id="IPR010347">
    <property type="entry name" value="Tdp1"/>
</dbReference>
<organism evidence="14 15">
    <name type="scientific">Nezara viridula</name>
    <name type="common">Southern green stink bug</name>
    <name type="synonym">Cimex viridulus</name>
    <dbReference type="NCBI Taxonomy" id="85310"/>
    <lineage>
        <taxon>Eukaryota</taxon>
        <taxon>Metazoa</taxon>
        <taxon>Ecdysozoa</taxon>
        <taxon>Arthropoda</taxon>
        <taxon>Hexapoda</taxon>
        <taxon>Insecta</taxon>
        <taxon>Pterygota</taxon>
        <taxon>Neoptera</taxon>
        <taxon>Paraneoptera</taxon>
        <taxon>Hemiptera</taxon>
        <taxon>Heteroptera</taxon>
        <taxon>Panheteroptera</taxon>
        <taxon>Pentatomomorpha</taxon>
        <taxon>Pentatomoidea</taxon>
        <taxon>Pentatomidae</taxon>
        <taxon>Pentatominae</taxon>
        <taxon>Nezara</taxon>
    </lineage>
</organism>
<accession>A0A9P0H9T7</accession>
<name>A0A9P0H9T7_NEZVI</name>
<dbReference type="GO" id="GO:0003697">
    <property type="term" value="F:single-stranded DNA binding"/>
    <property type="evidence" value="ECO:0007669"/>
    <property type="project" value="TreeGrafter"/>
</dbReference>
<dbReference type="GO" id="GO:0005634">
    <property type="term" value="C:nucleus"/>
    <property type="evidence" value="ECO:0007669"/>
    <property type="project" value="UniProtKB-SubCell"/>
</dbReference>
<proteinExistence type="inferred from homology"/>
<dbReference type="InterPro" id="IPR019406">
    <property type="entry name" value="APLF_PBZ"/>
</dbReference>
<dbReference type="GO" id="GO:0006281">
    <property type="term" value="P:DNA repair"/>
    <property type="evidence" value="ECO:0007669"/>
    <property type="project" value="UniProtKB-KW"/>
</dbReference>
<keyword evidence="4" id="KW-0227">DNA damage</keyword>
<comment type="similarity">
    <text evidence="2">Belongs to the tyrosyl-DNA phosphodiesterase family.</text>
</comment>
<gene>
    <name evidence="14" type="ORF">NEZAVI_LOCUS7658</name>
</gene>
<keyword evidence="6" id="KW-0269">Exonuclease</keyword>
<evidence type="ECO:0000256" key="10">
    <source>
        <dbReference type="PIRSR" id="PIRSR610347-2"/>
    </source>
</evidence>
<evidence type="ECO:0000256" key="6">
    <source>
        <dbReference type="ARBA" id="ARBA00022839"/>
    </source>
</evidence>
<comment type="subcellular location">
    <subcellularLocation>
        <location evidence="1">Nucleus</location>
    </subcellularLocation>
</comment>
<dbReference type="GO" id="GO:0003690">
    <property type="term" value="F:double-stranded DNA binding"/>
    <property type="evidence" value="ECO:0007669"/>
    <property type="project" value="TreeGrafter"/>
</dbReference>
<dbReference type="Proteomes" id="UP001152798">
    <property type="component" value="Chromosome 4"/>
</dbReference>
<dbReference type="PANTHER" id="PTHR12415">
    <property type="entry name" value="TYROSYL-DNA PHOSPHODIESTERASE 1"/>
    <property type="match status" value="1"/>
</dbReference>
<dbReference type="PANTHER" id="PTHR12415:SF0">
    <property type="entry name" value="TYROSYL-DNA PHOSPHODIESTERASE 1"/>
    <property type="match status" value="1"/>
</dbReference>
<evidence type="ECO:0000256" key="4">
    <source>
        <dbReference type="ARBA" id="ARBA00022763"/>
    </source>
</evidence>
<keyword evidence="7" id="KW-0234">DNA repair</keyword>
<feature type="site" description="Interaction with DNA" evidence="11">
    <location>
        <position position="513"/>
    </location>
</feature>
<evidence type="ECO:0000313" key="14">
    <source>
        <dbReference type="EMBL" id="CAH1397911.1"/>
    </source>
</evidence>
<evidence type="ECO:0000256" key="9">
    <source>
        <dbReference type="PIRSR" id="PIRSR610347-1"/>
    </source>
</evidence>
<feature type="active site" description="Nucleophile" evidence="9">
    <location>
        <position position="264"/>
    </location>
</feature>
<evidence type="ECO:0000256" key="3">
    <source>
        <dbReference type="ARBA" id="ARBA00022722"/>
    </source>
</evidence>
<evidence type="ECO:0000256" key="8">
    <source>
        <dbReference type="ARBA" id="ARBA00023242"/>
    </source>
</evidence>
<dbReference type="EMBL" id="OV725080">
    <property type="protein sequence ID" value="CAH1397911.1"/>
    <property type="molecule type" value="Genomic_DNA"/>
</dbReference>
<evidence type="ECO:0000259" key="13">
    <source>
        <dbReference type="Pfam" id="PF10283"/>
    </source>
</evidence>
<feature type="region of interest" description="Disordered" evidence="12">
    <location>
        <begin position="1"/>
        <end position="20"/>
    </location>
</feature>
<keyword evidence="5" id="KW-0378">Hydrolase</keyword>
<evidence type="ECO:0000313" key="15">
    <source>
        <dbReference type="Proteomes" id="UP001152798"/>
    </source>
</evidence>
<dbReference type="AlphaFoldDB" id="A0A9P0H9T7"/>
<dbReference type="GO" id="GO:0004527">
    <property type="term" value="F:exonuclease activity"/>
    <property type="evidence" value="ECO:0007669"/>
    <property type="project" value="UniProtKB-KW"/>
</dbReference>
<dbReference type="Pfam" id="PF06087">
    <property type="entry name" value="Tyr-DNA_phospho"/>
    <property type="match status" value="1"/>
</dbReference>
<feature type="binding site" evidence="10">
    <location>
        <position position="266"/>
    </location>
    <ligand>
        <name>substrate</name>
    </ligand>
</feature>
<dbReference type="GO" id="GO:0017005">
    <property type="term" value="F:3'-tyrosyl-DNA phosphodiesterase activity"/>
    <property type="evidence" value="ECO:0007669"/>
    <property type="project" value="TreeGrafter"/>
</dbReference>
<dbReference type="OrthoDB" id="47785at2759"/>
<dbReference type="Pfam" id="PF10283">
    <property type="entry name" value="zf-CCHH"/>
    <property type="match status" value="1"/>
</dbReference>
<keyword evidence="8" id="KW-0539">Nucleus</keyword>
<dbReference type="SUPFAM" id="SSF56024">
    <property type="entry name" value="Phospholipase D/nuclease"/>
    <property type="match status" value="2"/>
</dbReference>
<keyword evidence="3" id="KW-0540">Nuclease</keyword>
<sequence length="585" mass="66198">MIKIQMDISTSNDGGRAKRSKMECNFGERCYRKKPEHFEEYTHSHLNELLKQMGDKIVIPPNYKSKISQQTLIEQLEIVRKFRKSKNESNNSSAISNSSSKESTSSLRYSPPKDLANKETGKGHSNNGCKNDCQKNCSQCKMLENYKQDALNKMKVSVKQKMEAVHPYNIFLTTVKDSPKTHEELTSISFPELLDPYFGELESSLQINFMVELGFLLAQYGIMGYKCKPLTLLYGQCDFELGDKFKHFLTHAKVVPPSSFGSHHTKMMAFCYKDKSVRIVVSTANLVEEDWLNRTQGLWISPKCPPLPPDSDTGAGDSITNFKRDLLQYLSSYKLSELQPWLEILRAVDMSAVKVFFIASVPGTHTTYRNDWGQLKMSKILSEQIVQNDGKVIAQCSSIGSLGPNPSSWLQGDMLSVFTSSKRKGISSAPHMVLIYPSFTCISKSYDSLLGGGCLPYSKKTHAKQEWLVSFLCDWNSEKRHRTRAPPHIKSYCRLSPDEKKIYYFVLTSANMSKAAWGQRAKSGSLNILSYEAGVLLVPQILIGQDYFPLVNDEETTGKIFSLPYDLPVVPYSYSDVPWFIDNLM</sequence>
<evidence type="ECO:0000256" key="2">
    <source>
        <dbReference type="ARBA" id="ARBA00010205"/>
    </source>
</evidence>
<evidence type="ECO:0000256" key="12">
    <source>
        <dbReference type="SAM" id="MobiDB-lite"/>
    </source>
</evidence>
<feature type="domain" description="PBZ-type" evidence="13">
    <location>
        <begin position="21"/>
        <end position="44"/>
    </location>
</feature>
<feature type="compositionally biased region" description="Low complexity" evidence="12">
    <location>
        <begin position="88"/>
        <end position="106"/>
    </location>
</feature>
<evidence type="ECO:0000256" key="11">
    <source>
        <dbReference type="PIRSR" id="PIRSR610347-3"/>
    </source>
</evidence>
<feature type="binding site" evidence="10">
    <location>
        <position position="490"/>
    </location>
    <ligand>
        <name>substrate</name>
    </ligand>
</feature>
<protein>
    <recommendedName>
        <fullName evidence="13">PBZ-type domain-containing protein</fullName>
    </recommendedName>
</protein>
<evidence type="ECO:0000256" key="7">
    <source>
        <dbReference type="ARBA" id="ARBA00023204"/>
    </source>
</evidence>
<reference evidence="14" key="1">
    <citation type="submission" date="2022-01" db="EMBL/GenBank/DDBJ databases">
        <authorList>
            <person name="King R."/>
        </authorList>
    </citation>
    <scope>NUCLEOTIDE SEQUENCE</scope>
</reference>
<feature type="region of interest" description="Disordered" evidence="12">
    <location>
        <begin position="84"/>
        <end position="128"/>
    </location>
</feature>
<evidence type="ECO:0000256" key="5">
    <source>
        <dbReference type="ARBA" id="ARBA00022801"/>
    </source>
</evidence>